<reference evidence="4" key="1">
    <citation type="journal article" date="2019" name="Int. J. Syst. Evol. Microbiol.">
        <title>The Global Catalogue of Microorganisms (GCM) 10K type strain sequencing project: providing services to taxonomists for standard genome sequencing and annotation.</title>
        <authorList>
            <consortium name="The Broad Institute Genomics Platform"/>
            <consortium name="The Broad Institute Genome Sequencing Center for Infectious Disease"/>
            <person name="Wu L."/>
            <person name="Ma J."/>
        </authorList>
    </citation>
    <scope>NUCLEOTIDE SEQUENCE [LARGE SCALE GENOMIC DNA]</scope>
    <source>
        <strain evidence="4">ZS-35-S2</strain>
    </source>
</reference>
<feature type="compositionally biased region" description="Basic and acidic residues" evidence="1">
    <location>
        <begin position="161"/>
        <end position="174"/>
    </location>
</feature>
<name>A0ABW5CHY0_9HYPH</name>
<gene>
    <name evidence="3" type="ORF">ACFSKQ_04920</name>
</gene>
<keyword evidence="4" id="KW-1185">Reference proteome</keyword>
<evidence type="ECO:0000313" key="3">
    <source>
        <dbReference type="EMBL" id="MFD2236805.1"/>
    </source>
</evidence>
<feature type="compositionally biased region" description="Basic and acidic residues" evidence="1">
    <location>
        <begin position="1"/>
        <end position="33"/>
    </location>
</feature>
<dbReference type="Pfam" id="PF09361">
    <property type="entry name" value="Phasin_2"/>
    <property type="match status" value="1"/>
</dbReference>
<dbReference type="RefSeq" id="WP_245195720.1">
    <property type="nucleotide sequence ID" value="NZ_CP072611.1"/>
</dbReference>
<dbReference type="InterPro" id="IPR018968">
    <property type="entry name" value="Phasin"/>
</dbReference>
<feature type="region of interest" description="Disordered" evidence="1">
    <location>
        <begin position="1"/>
        <end position="44"/>
    </location>
</feature>
<sequence length="174" mass="19338">MAEEKNRGKPQDALRDAAEQAARAFRDATDPERVAQAQAAMGLDPARMQETLRMMAERAQEQSRDAYDRVKAAAEEAGKAMETTVESAHGGSLTLSRKAIEAMRTNAEMGFTHLEKLAAVKSLSELIELQTSYVRRQIETAAEQAREMQALSRSVAQDMLRPAREAADKMRERD</sequence>
<dbReference type="EMBL" id="JBHUIJ010000005">
    <property type="protein sequence ID" value="MFD2236805.1"/>
    <property type="molecule type" value="Genomic_DNA"/>
</dbReference>
<feature type="domain" description="Phasin" evidence="2">
    <location>
        <begin position="70"/>
        <end position="165"/>
    </location>
</feature>
<dbReference type="Proteomes" id="UP001597371">
    <property type="component" value="Unassembled WGS sequence"/>
</dbReference>
<proteinExistence type="predicted"/>
<accession>A0ABW5CHY0</accession>
<evidence type="ECO:0000256" key="1">
    <source>
        <dbReference type="SAM" id="MobiDB-lite"/>
    </source>
</evidence>
<protein>
    <submittedName>
        <fullName evidence="3">Phasin family protein</fullName>
    </submittedName>
</protein>
<evidence type="ECO:0000313" key="4">
    <source>
        <dbReference type="Proteomes" id="UP001597371"/>
    </source>
</evidence>
<feature type="region of interest" description="Disordered" evidence="1">
    <location>
        <begin position="153"/>
        <end position="174"/>
    </location>
</feature>
<comment type="caution">
    <text evidence="3">The sequence shown here is derived from an EMBL/GenBank/DDBJ whole genome shotgun (WGS) entry which is preliminary data.</text>
</comment>
<evidence type="ECO:0000259" key="2">
    <source>
        <dbReference type="Pfam" id="PF09361"/>
    </source>
</evidence>
<organism evidence="3 4">
    <name type="scientific">Aureimonas populi</name>
    <dbReference type="NCBI Taxonomy" id="1701758"/>
    <lineage>
        <taxon>Bacteria</taxon>
        <taxon>Pseudomonadati</taxon>
        <taxon>Pseudomonadota</taxon>
        <taxon>Alphaproteobacteria</taxon>
        <taxon>Hyphomicrobiales</taxon>
        <taxon>Aurantimonadaceae</taxon>
        <taxon>Aureimonas</taxon>
    </lineage>
</organism>